<dbReference type="GO" id="GO:0009986">
    <property type="term" value="C:cell surface"/>
    <property type="evidence" value="ECO:0007669"/>
    <property type="project" value="TreeGrafter"/>
</dbReference>
<dbReference type="GO" id="GO:0008422">
    <property type="term" value="F:beta-glucosidase activity"/>
    <property type="evidence" value="ECO:0007669"/>
    <property type="project" value="TreeGrafter"/>
</dbReference>
<evidence type="ECO:0000256" key="9">
    <source>
        <dbReference type="ARBA" id="ARBA00023295"/>
    </source>
</evidence>
<evidence type="ECO:0000256" key="3">
    <source>
        <dbReference type="ARBA" id="ARBA00022692"/>
    </source>
</evidence>
<evidence type="ECO:0000313" key="16">
    <source>
        <dbReference type="Proteomes" id="UP000640052"/>
    </source>
</evidence>
<dbReference type="InterPro" id="IPR008979">
    <property type="entry name" value="Galactose-bd-like_sf"/>
</dbReference>
<dbReference type="GO" id="GO:0005576">
    <property type="term" value="C:extracellular region"/>
    <property type="evidence" value="ECO:0007669"/>
    <property type="project" value="TreeGrafter"/>
</dbReference>
<keyword evidence="2" id="KW-1003">Cell membrane</keyword>
<sequence>MKRRWPIAALIPLIAATAVTTTARPAAALDSADFLKVSGTVLKKNSGSGATVSLRGTNLGGWLAMEEWMSPLGEFALDRSGWTATASARIQDVTRAFDGDDSTRWSTEAAMNGSEWLYLDLGGLSRFNRLTVNYAGFAGGDFARHLVVEVSPDNTHWTTEYDKAASGATPVTTADFAPVTARYVRVRQTGSAGDWWSVGEINLFNDDFPEEDEDNAPRDSFKRTQWTARTSDNTDASAVLDGQNATRWTTNAGQAPGQWIQLDLHARMTINSVTLDTEKNTTSEDDYPRGYTVQLSNDEQTWTQVASGVGTLKATNINFPARSARYVRVTQTGSSYRWWSIGEMSVSLSRDDHNLQLTLDQRFGRAGGQAIRDAHEDTWITAADFDRIAAMGLNFVRLPIAWTTLLNMDGTWKADPWSKIDWAVQQAANRGMYTLLDLHTVPGGGCPWASCGRVGPSPGGFWGTAAYQDWTEEIWEAIAARYEGDPAVAGYDLINEPLLAIDEDAGDVTRKSAYYDRLYDAVRAIDPDHLIVMGAFFDFDRIAPPSEYGWSNVVYELHPYAMKVKEAHDWTAQNDLVTRNLDDLPGLLADPGVPVLYGEYSLYYYDDVWARWMAGLNARRQSWSNWSYKVRGTDADGQGYWGFYYNRPAPIPVINNDGAATFAQKLRRFGTDTFTENQRLVATVTRYAGGLATFDPVPIDKTDWEADASSTWLEDTASEGIDGDTTTRWSTGIGQAPDQWYQIDLGSPHTIAQVTVETPRDSTSDFPRGFRLEFSMDGDTWTTVGTGIGFGWKRPITVTPRTARFVKITQTGTEPDWWWSIGEVTIYSSY</sequence>
<proteinExistence type="predicted"/>
<dbReference type="InterPro" id="IPR017853">
    <property type="entry name" value="GH"/>
</dbReference>
<evidence type="ECO:0000256" key="8">
    <source>
        <dbReference type="ARBA" id="ARBA00023180"/>
    </source>
</evidence>
<feature type="domain" description="F5/8 type C" evidence="14">
    <location>
        <begin position="203"/>
        <end position="349"/>
    </location>
</feature>
<dbReference type="RefSeq" id="WP_204042453.1">
    <property type="nucleotide sequence ID" value="NZ_BOOA01000032.1"/>
</dbReference>
<evidence type="ECO:0000256" key="10">
    <source>
        <dbReference type="ARBA" id="ARBA00023316"/>
    </source>
</evidence>
<keyword evidence="16" id="KW-1185">Reference proteome</keyword>
<evidence type="ECO:0000256" key="12">
    <source>
        <dbReference type="ARBA" id="ARBA00041260"/>
    </source>
</evidence>
<dbReference type="Pfam" id="PF00150">
    <property type="entry name" value="Cellulase"/>
    <property type="match status" value="1"/>
</dbReference>
<dbReference type="PANTHER" id="PTHR31297:SF34">
    <property type="entry name" value="GLUCAN 1,3-BETA-GLUCOSIDASE 2"/>
    <property type="match status" value="1"/>
</dbReference>
<dbReference type="PANTHER" id="PTHR31297">
    <property type="entry name" value="GLUCAN ENDO-1,6-BETA-GLUCOSIDASE B"/>
    <property type="match status" value="1"/>
</dbReference>
<evidence type="ECO:0000256" key="6">
    <source>
        <dbReference type="ARBA" id="ARBA00022989"/>
    </source>
</evidence>
<dbReference type="Proteomes" id="UP000640052">
    <property type="component" value="Unassembled WGS sequence"/>
</dbReference>
<dbReference type="Pfam" id="PF00754">
    <property type="entry name" value="F5_F8_type_C"/>
    <property type="match status" value="3"/>
</dbReference>
<evidence type="ECO:0000313" key="15">
    <source>
        <dbReference type="EMBL" id="GIH25752.1"/>
    </source>
</evidence>
<keyword evidence="8" id="KW-0325">Glycoprotein</keyword>
<organism evidence="15 16">
    <name type="scientific">Acrocarpospora phusangensis</name>
    <dbReference type="NCBI Taxonomy" id="1070424"/>
    <lineage>
        <taxon>Bacteria</taxon>
        <taxon>Bacillati</taxon>
        <taxon>Actinomycetota</taxon>
        <taxon>Actinomycetes</taxon>
        <taxon>Streptosporangiales</taxon>
        <taxon>Streptosporangiaceae</taxon>
        <taxon>Acrocarpospora</taxon>
    </lineage>
</organism>
<evidence type="ECO:0000259" key="14">
    <source>
        <dbReference type="PROSITE" id="PS50022"/>
    </source>
</evidence>
<dbReference type="AlphaFoldDB" id="A0A919QGF3"/>
<dbReference type="Gene3D" id="3.20.20.80">
    <property type="entry name" value="Glycosidases"/>
    <property type="match status" value="1"/>
</dbReference>
<keyword evidence="10" id="KW-0961">Cell wall biogenesis/degradation</keyword>
<keyword evidence="6" id="KW-1133">Transmembrane helix</keyword>
<dbReference type="GO" id="GO:0071555">
    <property type="term" value="P:cell wall organization"/>
    <property type="evidence" value="ECO:0007669"/>
    <property type="project" value="UniProtKB-KW"/>
</dbReference>
<dbReference type="InterPro" id="IPR000421">
    <property type="entry name" value="FA58C"/>
</dbReference>
<accession>A0A919QGF3</accession>
<evidence type="ECO:0000256" key="5">
    <source>
        <dbReference type="ARBA" id="ARBA00022968"/>
    </source>
</evidence>
<gene>
    <name evidence="15" type="ORF">Aph01nite_40620</name>
</gene>
<dbReference type="Gene3D" id="2.60.120.260">
    <property type="entry name" value="Galactose-binding domain-like"/>
    <property type="match status" value="3"/>
</dbReference>
<evidence type="ECO:0000256" key="2">
    <source>
        <dbReference type="ARBA" id="ARBA00022475"/>
    </source>
</evidence>
<evidence type="ECO:0000256" key="13">
    <source>
        <dbReference type="SAM" id="SignalP"/>
    </source>
</evidence>
<keyword evidence="9" id="KW-0326">Glycosidase</keyword>
<comment type="subcellular location">
    <subcellularLocation>
        <location evidence="1">Cell membrane</location>
        <topology evidence="1">Single-pass type II membrane protein</topology>
    </subcellularLocation>
</comment>
<dbReference type="PROSITE" id="PS50022">
    <property type="entry name" value="FA58C_3"/>
    <property type="match status" value="3"/>
</dbReference>
<evidence type="ECO:0000256" key="1">
    <source>
        <dbReference type="ARBA" id="ARBA00004401"/>
    </source>
</evidence>
<comment type="caution">
    <text evidence="15">The sequence shown here is derived from an EMBL/GenBank/DDBJ whole genome shotgun (WGS) entry which is preliminary data.</text>
</comment>
<feature type="domain" description="F5/8 type C" evidence="14">
    <location>
        <begin position="684"/>
        <end position="829"/>
    </location>
</feature>
<name>A0A919QGF3_9ACTN</name>
<keyword evidence="7" id="KW-0472">Membrane</keyword>
<evidence type="ECO:0000256" key="11">
    <source>
        <dbReference type="ARBA" id="ARBA00037126"/>
    </source>
</evidence>
<feature type="signal peptide" evidence="13">
    <location>
        <begin position="1"/>
        <end position="28"/>
    </location>
</feature>
<dbReference type="InterPro" id="IPR001547">
    <property type="entry name" value="Glyco_hydro_5"/>
</dbReference>
<evidence type="ECO:0000256" key="7">
    <source>
        <dbReference type="ARBA" id="ARBA00023136"/>
    </source>
</evidence>
<comment type="function">
    <text evidence="11">Glucosidase involved in the degradation of cellulosic biomass. Active on lichenan.</text>
</comment>
<dbReference type="GO" id="GO:0009251">
    <property type="term" value="P:glucan catabolic process"/>
    <property type="evidence" value="ECO:0007669"/>
    <property type="project" value="TreeGrafter"/>
</dbReference>
<dbReference type="EMBL" id="BOOA01000032">
    <property type="protein sequence ID" value="GIH25752.1"/>
    <property type="molecule type" value="Genomic_DNA"/>
</dbReference>
<keyword evidence="5" id="KW-0735">Signal-anchor</keyword>
<keyword evidence="3" id="KW-0812">Transmembrane</keyword>
<keyword evidence="4" id="KW-0378">Hydrolase</keyword>
<keyword evidence="13" id="KW-0732">Signal</keyword>
<protein>
    <recommendedName>
        <fullName evidence="12">Exo-1,3-beta-glucanase D</fullName>
    </recommendedName>
</protein>
<feature type="domain" description="F5/8 type C" evidence="14">
    <location>
        <begin position="64"/>
        <end position="186"/>
    </location>
</feature>
<dbReference type="InterPro" id="IPR050386">
    <property type="entry name" value="Glycosyl_hydrolase_5"/>
</dbReference>
<reference evidence="15" key="1">
    <citation type="submission" date="2021-01" db="EMBL/GenBank/DDBJ databases">
        <title>Whole genome shotgun sequence of Acrocarpospora phusangensis NBRC 108782.</title>
        <authorList>
            <person name="Komaki H."/>
            <person name="Tamura T."/>
        </authorList>
    </citation>
    <scope>NUCLEOTIDE SEQUENCE</scope>
    <source>
        <strain evidence="15">NBRC 108782</strain>
    </source>
</reference>
<dbReference type="SUPFAM" id="SSF49785">
    <property type="entry name" value="Galactose-binding domain-like"/>
    <property type="match status" value="3"/>
</dbReference>
<dbReference type="GO" id="GO:0005886">
    <property type="term" value="C:plasma membrane"/>
    <property type="evidence" value="ECO:0007669"/>
    <property type="project" value="UniProtKB-SubCell"/>
</dbReference>
<dbReference type="SUPFAM" id="SSF51445">
    <property type="entry name" value="(Trans)glycosidases"/>
    <property type="match status" value="1"/>
</dbReference>
<evidence type="ECO:0000256" key="4">
    <source>
        <dbReference type="ARBA" id="ARBA00022801"/>
    </source>
</evidence>
<feature type="chain" id="PRO_5036688524" description="Exo-1,3-beta-glucanase D" evidence="13">
    <location>
        <begin position="29"/>
        <end position="830"/>
    </location>
</feature>